<dbReference type="EMBL" id="JBJJXI010000020">
    <property type="protein sequence ID" value="KAL3405652.1"/>
    <property type="molecule type" value="Genomic_DNA"/>
</dbReference>
<evidence type="ECO:0000313" key="2">
    <source>
        <dbReference type="Proteomes" id="UP001627154"/>
    </source>
</evidence>
<sequence>MIPILGETVWSIIHGPATTGHLVEVSQFLKRPIDVWAKDRLLLFGRCHSRHKPRLHLKYKSLSNKCPSCGLSTSSKAVGHFTLLKGEEPRNPDARSHPENCGFDVVSDQTGYPATALRQVAVQRMLAKLYESRLRGRDHHFQCSHCSVSGGSSVWDSQEYVKNFARISREIYNSHAHVHVRRQDCDILIKAQEYCHCPGRLLRGYEFPSGRPPPPPPAHTIIKEKISKIMIPILGETVLSIIHGPATTGHLIEVSQFLKRPIDVWTEDRLMLFGRCHHRHKPRLYLKYKSLTKKCPSCGLSTSSKAVGHFTLLKGEEPRNLDARSHPENCGFDVVSDQTGYPATALRQVAVQRMLAKLYESRLRGRDHHFQCSHCARETLIDTRHDKL</sequence>
<gene>
    <name evidence="1" type="ORF">TKK_002018</name>
</gene>
<evidence type="ECO:0000313" key="1">
    <source>
        <dbReference type="EMBL" id="KAL3405652.1"/>
    </source>
</evidence>
<dbReference type="Proteomes" id="UP001627154">
    <property type="component" value="Unassembled WGS sequence"/>
</dbReference>
<organism evidence="1 2">
    <name type="scientific">Trichogramma kaykai</name>
    <dbReference type="NCBI Taxonomy" id="54128"/>
    <lineage>
        <taxon>Eukaryota</taxon>
        <taxon>Metazoa</taxon>
        <taxon>Ecdysozoa</taxon>
        <taxon>Arthropoda</taxon>
        <taxon>Hexapoda</taxon>
        <taxon>Insecta</taxon>
        <taxon>Pterygota</taxon>
        <taxon>Neoptera</taxon>
        <taxon>Endopterygota</taxon>
        <taxon>Hymenoptera</taxon>
        <taxon>Apocrita</taxon>
        <taxon>Proctotrupomorpha</taxon>
        <taxon>Chalcidoidea</taxon>
        <taxon>Trichogrammatidae</taxon>
        <taxon>Trichogramma</taxon>
    </lineage>
</organism>
<accession>A0ABD2XK38</accession>
<proteinExistence type="predicted"/>
<dbReference type="AlphaFoldDB" id="A0ABD2XK38"/>
<protein>
    <submittedName>
        <fullName evidence="1">Uncharacterized protein</fullName>
    </submittedName>
</protein>
<name>A0ABD2XK38_9HYME</name>
<keyword evidence="2" id="KW-1185">Reference proteome</keyword>
<comment type="caution">
    <text evidence="1">The sequence shown here is derived from an EMBL/GenBank/DDBJ whole genome shotgun (WGS) entry which is preliminary data.</text>
</comment>
<reference evidence="1 2" key="1">
    <citation type="journal article" date="2024" name="bioRxiv">
        <title>A reference genome for Trichogramma kaykai: A tiny desert-dwelling parasitoid wasp with competing sex-ratio distorters.</title>
        <authorList>
            <person name="Culotta J."/>
            <person name="Lindsey A.R."/>
        </authorList>
    </citation>
    <scope>NUCLEOTIDE SEQUENCE [LARGE SCALE GENOMIC DNA]</scope>
    <source>
        <strain evidence="1 2">KSX58</strain>
    </source>
</reference>